<keyword evidence="3" id="KW-1185">Reference proteome</keyword>
<feature type="region of interest" description="Disordered" evidence="1">
    <location>
        <begin position="1"/>
        <end position="26"/>
    </location>
</feature>
<dbReference type="EMBL" id="JAVRRT010000002">
    <property type="protein sequence ID" value="KAK5174138.1"/>
    <property type="molecule type" value="Genomic_DNA"/>
</dbReference>
<comment type="caution">
    <text evidence="2">The sequence shown here is derived from an EMBL/GenBank/DDBJ whole genome shotgun (WGS) entry which is preliminary data.</text>
</comment>
<dbReference type="AlphaFoldDB" id="A0AAV9PJH9"/>
<accession>A0AAV9PJH9</accession>
<gene>
    <name evidence="2" type="ORF">LTR77_001218</name>
</gene>
<dbReference type="RefSeq" id="XP_064662807.1">
    <property type="nucleotide sequence ID" value="XM_064798480.1"/>
</dbReference>
<name>A0AAV9PJH9_9PEZI</name>
<evidence type="ECO:0000313" key="2">
    <source>
        <dbReference type="EMBL" id="KAK5174138.1"/>
    </source>
</evidence>
<dbReference type="GeneID" id="89922566"/>
<reference evidence="2 3" key="1">
    <citation type="submission" date="2023-08" db="EMBL/GenBank/DDBJ databases">
        <title>Black Yeasts Isolated from many extreme environments.</title>
        <authorList>
            <person name="Coleine C."/>
            <person name="Stajich J.E."/>
            <person name="Selbmann L."/>
        </authorList>
    </citation>
    <scope>NUCLEOTIDE SEQUENCE [LARGE SCALE GENOMIC DNA]</scope>
    <source>
        <strain evidence="2 3">CCFEE 5935</strain>
    </source>
</reference>
<evidence type="ECO:0000313" key="3">
    <source>
        <dbReference type="Proteomes" id="UP001337655"/>
    </source>
</evidence>
<dbReference type="Proteomes" id="UP001337655">
    <property type="component" value="Unassembled WGS sequence"/>
</dbReference>
<proteinExistence type="predicted"/>
<protein>
    <submittedName>
        <fullName evidence="2">Uncharacterized protein</fullName>
    </submittedName>
</protein>
<feature type="compositionally biased region" description="Basic and acidic residues" evidence="1">
    <location>
        <begin position="1"/>
        <end position="11"/>
    </location>
</feature>
<sequence length="393" mass="43037">MRLLPPRHEGLHPALATPEPPWSPSGLTSKTGRRIIYAALLGLPCIFVGVRPGVKPVPNAKLASSVFALTFFGNTVIGGLGDAWKATKARCFLEMQDIPRREFKWFDRPGSFGQDDAILLGGVAGVLAASQLRKAWMITGWRRWTGAFVLGCGVGNSLFKMIFTRHREMRARWAEAKRQELQWTEQLEHSWLCGKRGNGLRMWHLLSGTIIYHRSTANLVPLTPNMAASISKLEHHIAELKWRRDEAARELDRSWSSLLDKEAELTGAGISGNAPDIKAVSSFLIASYTAQSDLAARVGSYGALISDSRERMKRIRFGETVADGTPATWLPPSSAPLDLLGSYMLPGAAAKFADIRTRARETDGNVQSGSPKDLVGLSAPSVAARHVYQVSPT</sequence>
<organism evidence="2 3">
    <name type="scientific">Saxophila tyrrhenica</name>
    <dbReference type="NCBI Taxonomy" id="1690608"/>
    <lineage>
        <taxon>Eukaryota</taxon>
        <taxon>Fungi</taxon>
        <taxon>Dikarya</taxon>
        <taxon>Ascomycota</taxon>
        <taxon>Pezizomycotina</taxon>
        <taxon>Dothideomycetes</taxon>
        <taxon>Dothideomycetidae</taxon>
        <taxon>Mycosphaerellales</taxon>
        <taxon>Extremaceae</taxon>
        <taxon>Saxophila</taxon>
    </lineage>
</organism>
<evidence type="ECO:0000256" key="1">
    <source>
        <dbReference type="SAM" id="MobiDB-lite"/>
    </source>
</evidence>